<reference evidence="9" key="1">
    <citation type="journal article" date="2020" name="bioRxiv">
        <title>Chromosome-level reference genome of the European wasp spider Argiope bruennichi: a resource for studies on range expansion and evolutionary adaptation.</title>
        <authorList>
            <person name="Sheffer M.M."/>
            <person name="Hoppe A."/>
            <person name="Krehenwinkel H."/>
            <person name="Uhl G."/>
            <person name="Kuss A.W."/>
            <person name="Jensen L."/>
            <person name="Jensen C."/>
            <person name="Gillespie R.G."/>
            <person name="Hoff K.J."/>
            <person name="Prost S."/>
        </authorList>
    </citation>
    <scope>NUCLEOTIDE SEQUENCE</scope>
</reference>
<keyword evidence="4" id="KW-0547">Nucleotide-binding</keyword>
<comment type="caution">
    <text evidence="9">The sequence shown here is derived from an EMBL/GenBank/DDBJ whole genome shotgun (WGS) entry which is preliminary data.</text>
</comment>
<dbReference type="Proteomes" id="UP000807504">
    <property type="component" value="Unassembled WGS sequence"/>
</dbReference>
<evidence type="ECO:0000256" key="4">
    <source>
        <dbReference type="ARBA" id="ARBA00022741"/>
    </source>
</evidence>
<dbReference type="GO" id="GO:0170057">
    <property type="term" value="F:RNA ligase (GTP) activity"/>
    <property type="evidence" value="ECO:0007669"/>
    <property type="project" value="UniProtKB-EC"/>
</dbReference>
<dbReference type="GO" id="GO:0003972">
    <property type="term" value="F:RNA ligase (ATP) activity"/>
    <property type="evidence" value="ECO:0007669"/>
    <property type="project" value="TreeGrafter"/>
</dbReference>
<dbReference type="EMBL" id="JABXBU010001863">
    <property type="protein sequence ID" value="KAF8781420.1"/>
    <property type="molecule type" value="Genomic_DNA"/>
</dbReference>
<comment type="cofactor">
    <cofactor evidence="8">
        <name>Mn(2+)</name>
        <dbReference type="ChEBI" id="CHEBI:29035"/>
    </cofactor>
    <text evidence="8">Binds 2 manganese ions per subunit.</text>
</comment>
<evidence type="ECO:0000256" key="6">
    <source>
        <dbReference type="ARBA" id="ARBA00023211"/>
    </source>
</evidence>
<name>A0A8T0ETL0_ARGBR</name>
<dbReference type="PANTHER" id="PTHR11118:SF1">
    <property type="entry name" value="RNA-SPLICING LIGASE RTCB HOMOLOG"/>
    <property type="match status" value="1"/>
</dbReference>
<keyword evidence="3 8" id="KW-0479">Metal-binding</keyword>
<dbReference type="GO" id="GO:0046872">
    <property type="term" value="F:metal ion binding"/>
    <property type="evidence" value="ECO:0007669"/>
    <property type="project" value="UniProtKB-KW"/>
</dbReference>
<dbReference type="PANTHER" id="PTHR11118">
    <property type="entry name" value="RNA-SPLICING LIGASE RTCB HOMOLOG"/>
    <property type="match status" value="1"/>
</dbReference>
<feature type="binding site" evidence="8">
    <location>
        <position position="125"/>
    </location>
    <ligand>
        <name>Mn(2+)</name>
        <dbReference type="ChEBI" id="CHEBI:29035"/>
        <label>1</label>
    </ligand>
</feature>
<evidence type="ECO:0000256" key="8">
    <source>
        <dbReference type="PIRSR" id="PIRSR601233-3"/>
    </source>
</evidence>
<dbReference type="Gene3D" id="3.90.1860.10">
    <property type="entry name" value="tRNA-splicing ligase RtcB"/>
    <property type="match status" value="1"/>
</dbReference>
<protein>
    <recommendedName>
        <fullName evidence="1">3'-phosphate/5'-hydroxy nucleic acid ligase</fullName>
        <ecNumber evidence="1">6.5.1.8</ecNumber>
    </recommendedName>
</protein>
<sequence length="199" mass="21832">MGVRTYNEELQYLEKISPVAWRIKKGFVSNMKVEGIFYVNSHLEKLMFDELRNFCRPGSIGGFLPGMKQIGNVAALPGIVSRSIGLPDVHSGYGFAIGNTAAFDMDDPKAIVSPAIVSPGGVGFDINCGVRLLRTNLMEKDVQPIKEQLAQSMFDHIPVGVGSKGIIPMNARDLEEALEMGVDWSLREGYAWAEDKKAL</sequence>
<keyword evidence="5" id="KW-0342">GTP-binding</keyword>
<proteinExistence type="predicted"/>
<dbReference type="GO" id="GO:0006396">
    <property type="term" value="P:RNA processing"/>
    <property type="evidence" value="ECO:0007669"/>
    <property type="project" value="InterPro"/>
</dbReference>
<dbReference type="EC" id="6.5.1.8" evidence="1"/>
<dbReference type="PROSITE" id="PS01288">
    <property type="entry name" value="UPF0027"/>
    <property type="match status" value="1"/>
</dbReference>
<keyword evidence="10" id="KW-1185">Reference proteome</keyword>
<dbReference type="InterPro" id="IPR001233">
    <property type="entry name" value="RtcB"/>
</dbReference>
<dbReference type="AlphaFoldDB" id="A0A8T0ETL0"/>
<evidence type="ECO:0000256" key="7">
    <source>
        <dbReference type="ARBA" id="ARBA00047746"/>
    </source>
</evidence>
<dbReference type="GO" id="GO:0005525">
    <property type="term" value="F:GTP binding"/>
    <property type="evidence" value="ECO:0007669"/>
    <property type="project" value="UniProtKB-KW"/>
</dbReference>
<dbReference type="GO" id="GO:0005634">
    <property type="term" value="C:nucleus"/>
    <property type="evidence" value="ECO:0007669"/>
    <property type="project" value="TreeGrafter"/>
</dbReference>
<keyword evidence="2 9" id="KW-0436">Ligase</keyword>
<dbReference type="Pfam" id="PF01139">
    <property type="entry name" value="RtcB"/>
    <property type="match status" value="1"/>
</dbReference>
<gene>
    <name evidence="9" type="ORF">HNY73_011814</name>
</gene>
<reference evidence="9" key="2">
    <citation type="submission" date="2020-06" db="EMBL/GenBank/DDBJ databases">
        <authorList>
            <person name="Sheffer M."/>
        </authorList>
    </citation>
    <scope>NUCLEOTIDE SEQUENCE</scope>
</reference>
<comment type="catalytic activity">
    <reaction evidence="7">
        <text>a 3'-end 3'-phospho-ribonucleotide-RNA + a 5'-end dephospho-ribonucleoside-RNA + GTP = a ribonucleotidyl-ribonucleotide-RNA + GMP + diphosphate</text>
        <dbReference type="Rhea" id="RHEA:68076"/>
        <dbReference type="Rhea" id="RHEA-COMP:10463"/>
        <dbReference type="Rhea" id="RHEA-COMP:13936"/>
        <dbReference type="Rhea" id="RHEA-COMP:17355"/>
        <dbReference type="ChEBI" id="CHEBI:33019"/>
        <dbReference type="ChEBI" id="CHEBI:37565"/>
        <dbReference type="ChEBI" id="CHEBI:58115"/>
        <dbReference type="ChEBI" id="CHEBI:83062"/>
        <dbReference type="ChEBI" id="CHEBI:138284"/>
        <dbReference type="ChEBI" id="CHEBI:173118"/>
        <dbReference type="EC" id="6.5.1.8"/>
    </reaction>
</comment>
<keyword evidence="6 8" id="KW-0464">Manganese</keyword>
<dbReference type="SUPFAM" id="SSF103365">
    <property type="entry name" value="Hypothetical protein PH1602"/>
    <property type="match status" value="1"/>
</dbReference>
<evidence type="ECO:0000256" key="5">
    <source>
        <dbReference type="ARBA" id="ARBA00023134"/>
    </source>
</evidence>
<organism evidence="9 10">
    <name type="scientific">Argiope bruennichi</name>
    <name type="common">Wasp spider</name>
    <name type="synonym">Aranea bruennichi</name>
    <dbReference type="NCBI Taxonomy" id="94029"/>
    <lineage>
        <taxon>Eukaryota</taxon>
        <taxon>Metazoa</taxon>
        <taxon>Ecdysozoa</taxon>
        <taxon>Arthropoda</taxon>
        <taxon>Chelicerata</taxon>
        <taxon>Arachnida</taxon>
        <taxon>Araneae</taxon>
        <taxon>Araneomorphae</taxon>
        <taxon>Entelegynae</taxon>
        <taxon>Araneoidea</taxon>
        <taxon>Araneidae</taxon>
        <taxon>Argiope</taxon>
    </lineage>
</organism>
<evidence type="ECO:0000313" key="10">
    <source>
        <dbReference type="Proteomes" id="UP000807504"/>
    </source>
</evidence>
<evidence type="ECO:0000256" key="2">
    <source>
        <dbReference type="ARBA" id="ARBA00022598"/>
    </source>
</evidence>
<dbReference type="GO" id="GO:0072669">
    <property type="term" value="C:tRNA-splicing ligase complex"/>
    <property type="evidence" value="ECO:0007669"/>
    <property type="project" value="TreeGrafter"/>
</dbReference>
<accession>A0A8T0ETL0</accession>
<evidence type="ECO:0000313" key="9">
    <source>
        <dbReference type="EMBL" id="KAF8781420.1"/>
    </source>
</evidence>
<evidence type="ECO:0000256" key="1">
    <source>
        <dbReference type="ARBA" id="ARBA00012726"/>
    </source>
</evidence>
<dbReference type="InterPro" id="IPR036025">
    <property type="entry name" value="RtcB-like_sf"/>
</dbReference>
<evidence type="ECO:0000256" key="3">
    <source>
        <dbReference type="ARBA" id="ARBA00022723"/>
    </source>
</evidence>